<evidence type="ECO:0000313" key="3">
    <source>
        <dbReference type="Proteomes" id="UP000803884"/>
    </source>
</evidence>
<name>A0AB34KRU1_9PEZI</name>
<feature type="compositionally biased region" description="Low complexity" evidence="1">
    <location>
        <begin position="510"/>
        <end position="523"/>
    </location>
</feature>
<feature type="compositionally biased region" description="Basic and acidic residues" evidence="1">
    <location>
        <begin position="123"/>
        <end position="132"/>
    </location>
</feature>
<evidence type="ECO:0000313" key="2">
    <source>
        <dbReference type="EMBL" id="KAL1587443.1"/>
    </source>
</evidence>
<dbReference type="EMBL" id="JAAQHG020000010">
    <property type="protein sequence ID" value="KAL1587443.1"/>
    <property type="molecule type" value="Genomic_DNA"/>
</dbReference>
<protein>
    <submittedName>
        <fullName evidence="2">Uncharacterized protein</fullName>
    </submittedName>
</protein>
<feature type="compositionally biased region" description="Basic and acidic residues" evidence="1">
    <location>
        <begin position="580"/>
        <end position="589"/>
    </location>
</feature>
<feature type="compositionally biased region" description="Low complexity" evidence="1">
    <location>
        <begin position="102"/>
        <end position="115"/>
    </location>
</feature>
<accession>A0AB34KRU1</accession>
<dbReference type="RefSeq" id="XP_069230548.1">
    <property type="nucleotide sequence ID" value="XM_069372388.1"/>
</dbReference>
<feature type="compositionally biased region" description="Low complexity" evidence="1">
    <location>
        <begin position="379"/>
        <end position="404"/>
    </location>
</feature>
<feature type="compositionally biased region" description="Basic and acidic residues" evidence="1">
    <location>
        <begin position="525"/>
        <end position="538"/>
    </location>
</feature>
<feature type="region of interest" description="Disordered" evidence="1">
    <location>
        <begin position="63"/>
        <end position="132"/>
    </location>
</feature>
<sequence length="602" mass="65838">MLSRSEIEAGRDEIARRLQELHKLHLAQRSLQTAHMANSESQGQAQVLSQLAVTILETEGTIPSAAPAAPQDPNTNSVAGTATTRPARKAQSYFNSFQTTCSPASDSPPSYASAAQRKPVSRRGNDGGREALPEYSCTVSAGVRMLVNMESVSPLHGVAQSEWRDIFVEVRGTLLNFHRVTKDGKPHRLLRSYTLQHAEIGLAPDAFHEVLVPNSKLAHLIPKAAQNKAYKKDPQLFRAEEQFIMRLRLETDQILLAHKSEDAILDLIHDIGAGIDLAPAIDERNISKQCTVPRRRRRPQAPANNDITNPEVIAEQERLLQQMCPSFGEHGNEANSNATTATAPEQITETIPLSAPVREEEEIDLSAIREDFNEHNPLTPTTTSTSSRPPYSRTTTASSALSTSQNVYETAPTNFSPDGKWQPPHVRTSTQVRRYVRRCAPLLMADAVRASDIVICNGKRMRINWRAERLEDWRLQPPTYEAHDFDKEEDATTSPTETDSEPAPAEQQTSPSSIFSETSSSGSCAHDDDAITPAEERNASGGGLNGLDLVKTTSTAGSAKDGKRAANASPHSPSAASRQKAREVQREDAGDNVGAHGVMFCF</sequence>
<dbReference type="InterPro" id="IPR011993">
    <property type="entry name" value="PH-like_dom_sf"/>
</dbReference>
<feature type="compositionally biased region" description="Polar residues" evidence="1">
    <location>
        <begin position="72"/>
        <end position="84"/>
    </location>
</feature>
<dbReference type="PANTHER" id="PTHR37283:SF1">
    <property type="entry name" value="PH DOMAIN-CONTAINING PROTEIN YHR131C"/>
    <property type="match status" value="1"/>
</dbReference>
<feature type="compositionally biased region" description="Polar residues" evidence="1">
    <location>
        <begin position="92"/>
        <end position="101"/>
    </location>
</feature>
<proteinExistence type="predicted"/>
<gene>
    <name evidence="2" type="ORF">WHR41_03782</name>
</gene>
<dbReference type="Gene3D" id="2.30.29.30">
    <property type="entry name" value="Pleckstrin-homology domain (PH domain)/Phosphotyrosine-binding domain (PTB)"/>
    <property type="match status" value="1"/>
</dbReference>
<dbReference type="PANTHER" id="PTHR37283">
    <property type="entry name" value="PH DOMAIN-CONTAINING PROTEIN YHR131C"/>
    <property type="match status" value="1"/>
</dbReference>
<evidence type="ECO:0000256" key="1">
    <source>
        <dbReference type="SAM" id="MobiDB-lite"/>
    </source>
</evidence>
<keyword evidence="3" id="KW-1185">Reference proteome</keyword>
<dbReference type="Proteomes" id="UP000803884">
    <property type="component" value="Unassembled WGS sequence"/>
</dbReference>
<dbReference type="GeneID" id="96005226"/>
<feature type="region of interest" description="Disordered" evidence="1">
    <location>
        <begin position="373"/>
        <end position="404"/>
    </location>
</feature>
<feature type="region of interest" description="Disordered" evidence="1">
    <location>
        <begin position="479"/>
        <end position="597"/>
    </location>
</feature>
<comment type="caution">
    <text evidence="2">The sequence shown here is derived from an EMBL/GenBank/DDBJ whole genome shotgun (WGS) entry which is preliminary data.</text>
</comment>
<organism evidence="2 3">
    <name type="scientific">Cladosporium halotolerans</name>
    <dbReference type="NCBI Taxonomy" id="1052096"/>
    <lineage>
        <taxon>Eukaryota</taxon>
        <taxon>Fungi</taxon>
        <taxon>Dikarya</taxon>
        <taxon>Ascomycota</taxon>
        <taxon>Pezizomycotina</taxon>
        <taxon>Dothideomycetes</taxon>
        <taxon>Dothideomycetidae</taxon>
        <taxon>Cladosporiales</taxon>
        <taxon>Cladosporiaceae</taxon>
        <taxon>Cladosporium</taxon>
    </lineage>
</organism>
<dbReference type="AlphaFoldDB" id="A0AB34KRU1"/>
<reference evidence="2 3" key="1">
    <citation type="journal article" date="2020" name="Microbiol. Resour. Announc.">
        <title>Draft Genome Sequence of a Cladosporium Species Isolated from the Mesophotic Ascidian Didemnum maculosum.</title>
        <authorList>
            <person name="Gioti A."/>
            <person name="Siaperas R."/>
            <person name="Nikolaivits E."/>
            <person name="Le Goff G."/>
            <person name="Ouazzani J."/>
            <person name="Kotoulas G."/>
            <person name="Topakas E."/>
        </authorList>
    </citation>
    <scope>NUCLEOTIDE SEQUENCE [LARGE SCALE GENOMIC DNA]</scope>
    <source>
        <strain evidence="2 3">TM138-S3</strain>
    </source>
</reference>
<feature type="compositionally biased region" description="Low complexity" evidence="1">
    <location>
        <begin position="565"/>
        <end position="577"/>
    </location>
</feature>